<dbReference type="PANTHER" id="PTHR12827">
    <property type="entry name" value="MEIOTIC CHECKPOINT REGULATOR TSG24 FAMILY MEMBER"/>
    <property type="match status" value="1"/>
</dbReference>
<dbReference type="GO" id="GO:0070979">
    <property type="term" value="P:protein K11-linked ubiquitination"/>
    <property type="evidence" value="ECO:0007669"/>
    <property type="project" value="TreeGrafter"/>
</dbReference>
<reference evidence="10" key="1">
    <citation type="submission" date="2021-02" db="EMBL/GenBank/DDBJ databases">
        <authorList>
            <person name="Nieuwenhuis M."/>
            <person name="Van De Peppel L.J.J."/>
        </authorList>
    </citation>
    <scope>NUCLEOTIDE SEQUENCE</scope>
    <source>
        <strain evidence="10">D49</strain>
    </source>
</reference>
<accession>A0A9P7FTW4</accession>
<evidence type="ECO:0000256" key="5">
    <source>
        <dbReference type="ARBA" id="ARBA00023306"/>
    </source>
</evidence>
<dbReference type="InterPro" id="IPR048971">
    <property type="entry name" value="Apc1_3rd"/>
</dbReference>
<protein>
    <recommendedName>
        <fullName evidence="12">Anaphase-promoting complex subunit 1</fullName>
    </recommendedName>
</protein>
<dbReference type="PANTHER" id="PTHR12827:SF3">
    <property type="entry name" value="ANAPHASE-PROMOTING COMPLEX SUBUNIT 1"/>
    <property type="match status" value="1"/>
</dbReference>
<comment type="caution">
    <text evidence="10">The sequence shown here is derived from an EMBL/GenBank/DDBJ whole genome shotgun (WGS) entry which is preliminary data.</text>
</comment>
<evidence type="ECO:0000256" key="6">
    <source>
        <dbReference type="SAM" id="MobiDB-lite"/>
    </source>
</evidence>
<keyword evidence="3" id="KW-0677">Repeat</keyword>
<keyword evidence="4" id="KW-0498">Mitosis</keyword>
<sequence length="1957" mass="216484">MSSPISFTLHGPSISSAHEYLTRTTKTPNPPPKESDLLKAIRAALRGSDTESISTIQSTTFFYEGDPWEEDELTWNAHTVVISRGGVMRKKWNFEEEGQAIQCACIGWLEQHTPTRPSSSHTTAHYTSDSVPGRARPDERPTFGPFAQVQQNAVPDLGVLTRVSSVFVFLRSIGRIFLNNGLEYTFALPFIVRKVWPLSPHGVMIQRVLEPSELDEAELTGDAILPTIFSVTSPFSEAGTVGLTTGIIGGFRDGTPPALKDEDENSSRPLKSVPPTEMVVWASQRGPASEDDVLVTVDIVKHELSVWRYVYIKPKDTPLPLGRARAEGMARKRQSMAGMGSRRSSAMFADMRHPLSPKAPHSRELSPTPDFAAFPELPPLSSLPGMPPALSTATTLTSLISGGSHWVPPTKGRRNSLTRNDFSVTMDRMVLGGKFDGDSSLVPLEHGRMKAAYWMEKIYSQTLNINDAQSWRSISVALFDNRWDGSFARSLMAICLPHSKSCHLFSLTPGDDHMLKAAPLSRIPAISVASLRVTRGNIWDLLVVKPDHKVTILTQGTIELPIQFERPQPSLSRSYDDIEMQVDTSLPRSDADHGPVVGVQSGSFSSLIIAFQDGWKERTIMDLVPQDDLTLKCLQMLALTLPSEIFSPLHRLFLEKWSSHGRSTLEGVEFKCLTESLFSFFNLSPQVVEEPSSFYLMLGQSPSHERFYDDVALRKLKLPPAPPPSYPKIKQKKPHPLLAPLLYALHILGEDLRLMVHQYQALLKLVPVICRIAWVIRPEWADYWKRLCPGGIADWPVPATTVVDNVDDRLPVWPPDISAILYGRISHPEWQVPWHDTHEMAIGFGIKPAFAFGQLDPLFSLQNLTNAYRCLADGTVLETQKRAENAMFIMVTSRLGPNFINRLPIGIAAPLREAARTCQLAPPGNWPLAAYRAIGRNDLAASAEDAPDLLFNDGYKSVKQFINPSRPRKTIGEIVNEARAAGGGEVDAVSGVELDLADFTDIRFGQDRRLEEVSRMLFEYLILWIPGNFADNTLSEHDQTKEHQNQVVRIAERTLALPFGRAMFTFGSVPTVTREAYTIPKLEYSIRVQPLNITVTPEPGKIPTESLNWGDFHNGVAAGLRISPFSAGVESSWIAFNKPSDLTPEHAGFLFGLGLSGHLKEMLTWHTFGYLTPKHDLTSIGVLLGLSAANVGSGNQHVTKLLAVHTPALLPTPAVDLNVSLMTQAAGLAGVGLLYLGTKNRRMAEVCLNQISRRDLVQPDLSNEHREAYTYSAALAFGMIMLGKGSSIPADMTLVSRMSILIHGDAGLATRKTVHPTFDVNLTSPAATISLGLMYLRSERQDIADILTIPDTVLALNRIQPSFLLIRTIARALIMWNSITPTVEWLLGQIPKAIRQGMEGSRDKDVDDAIELAYYNVLAGCCFVIGLKYAGTARQAAYLTIVKQFDIFNRLVYVSGPAFDHKIKRSAYRDGLNLISISLCMVMAGTGEITSFRRLRHAYGMCQHPMYHHQYRYGVHVATQLSIGLLFLGGGRFTLGTSDAAIACMVTAFFPRFHHMSSDNKSYLQALRHLWVLAVEPRCLIARDVDSSEVVYLPVKITMKEGDEIGTTQLLSPTLIPDLDKLMSIRVDTPRYWPFYLDTENLPRHRQSLLRSQTLFVKRRTAFLSYTEDPRGSRSLFVRSGASPGDAATLDFPHLSDTKVHPAEDISEFITSFSNDVLFLAFADHFSRDSEVTHERIFQNYCHAALLDSILHDKPQTLQTHLTLFQYRTMSPYSRFFHLRLQDLRFAADFYAQVYERRFSGRTENNARAPLLRDSTVAGALHALDTQLDAVRAAPQFVRALGAYARGEPVPVTVGDDGTGTGSGAHGVHTALAWYLLRNGVPVATLLGILRGLARDAHAQCMGLPAPEGTADSAALDLGIKEVLHVAGTKMTTALGSGWSVRSLDEILEAWKVGAAA</sequence>
<dbReference type="GO" id="GO:0007091">
    <property type="term" value="P:metaphase/anaphase transition of mitotic cell cycle"/>
    <property type="evidence" value="ECO:0007669"/>
    <property type="project" value="TreeGrafter"/>
</dbReference>
<comment type="similarity">
    <text evidence="1">Belongs to the APC1 family.</text>
</comment>
<keyword evidence="11" id="KW-1185">Reference proteome</keyword>
<dbReference type="Pfam" id="PF21282">
    <property type="entry name" value="APC1_3rd"/>
    <property type="match status" value="1"/>
</dbReference>
<dbReference type="GO" id="GO:0031145">
    <property type="term" value="P:anaphase-promoting complex-dependent catabolic process"/>
    <property type="evidence" value="ECO:0007669"/>
    <property type="project" value="TreeGrafter"/>
</dbReference>
<evidence type="ECO:0000256" key="1">
    <source>
        <dbReference type="ARBA" id="ARBA00010547"/>
    </source>
</evidence>
<keyword evidence="5" id="KW-0131">Cell cycle</keyword>
<dbReference type="Pfam" id="PF12859">
    <property type="entry name" value="ANAPC1"/>
    <property type="match status" value="1"/>
</dbReference>
<dbReference type="GO" id="GO:0051301">
    <property type="term" value="P:cell division"/>
    <property type="evidence" value="ECO:0007669"/>
    <property type="project" value="UniProtKB-KW"/>
</dbReference>
<name>A0A9P7FTW4_9AGAR</name>
<evidence type="ECO:0000256" key="3">
    <source>
        <dbReference type="ARBA" id="ARBA00022737"/>
    </source>
</evidence>
<evidence type="ECO:0000256" key="2">
    <source>
        <dbReference type="ARBA" id="ARBA00022618"/>
    </source>
</evidence>
<dbReference type="EMBL" id="JABCKI010005872">
    <property type="protein sequence ID" value="KAG5636979.1"/>
    <property type="molecule type" value="Genomic_DNA"/>
</dbReference>
<organism evidence="10 11">
    <name type="scientific">Sphagnurus paluster</name>
    <dbReference type="NCBI Taxonomy" id="117069"/>
    <lineage>
        <taxon>Eukaryota</taxon>
        <taxon>Fungi</taxon>
        <taxon>Dikarya</taxon>
        <taxon>Basidiomycota</taxon>
        <taxon>Agaricomycotina</taxon>
        <taxon>Agaricomycetes</taxon>
        <taxon>Agaricomycetidae</taxon>
        <taxon>Agaricales</taxon>
        <taxon>Tricholomatineae</taxon>
        <taxon>Lyophyllaceae</taxon>
        <taxon>Sphagnurus</taxon>
    </lineage>
</organism>
<dbReference type="InterPro" id="IPR011989">
    <property type="entry name" value="ARM-like"/>
</dbReference>
<dbReference type="GO" id="GO:0060090">
    <property type="term" value="F:molecular adaptor activity"/>
    <property type="evidence" value="ECO:0007669"/>
    <property type="project" value="TreeGrafter"/>
</dbReference>
<proteinExistence type="inferred from homology"/>
<dbReference type="Proteomes" id="UP000717328">
    <property type="component" value="Unassembled WGS sequence"/>
</dbReference>
<feature type="domain" description="Anaphase-promoting complex subunit 1 C-terminal" evidence="8">
    <location>
        <begin position="1708"/>
        <end position="1882"/>
    </location>
</feature>
<evidence type="ECO:0008006" key="12">
    <source>
        <dbReference type="Google" id="ProtNLM"/>
    </source>
</evidence>
<feature type="domain" description="Anaphase-promoting complex subunit 1 N-terminal" evidence="7">
    <location>
        <begin position="57"/>
        <end position="211"/>
    </location>
</feature>
<evidence type="ECO:0000259" key="8">
    <source>
        <dbReference type="Pfam" id="PF18122"/>
    </source>
</evidence>
<evidence type="ECO:0000313" key="10">
    <source>
        <dbReference type="EMBL" id="KAG5636979.1"/>
    </source>
</evidence>
<dbReference type="InterPro" id="IPR049255">
    <property type="entry name" value="Apc1_N"/>
</dbReference>
<dbReference type="Gene3D" id="1.25.10.10">
    <property type="entry name" value="Leucine-rich Repeat Variant"/>
    <property type="match status" value="2"/>
</dbReference>
<dbReference type="Pfam" id="PF18122">
    <property type="entry name" value="APC1_C"/>
    <property type="match status" value="1"/>
</dbReference>
<dbReference type="InterPro" id="IPR024990">
    <property type="entry name" value="Apc1"/>
</dbReference>
<gene>
    <name evidence="10" type="ORF">H0H81_006185</name>
</gene>
<dbReference type="OrthoDB" id="26401at2759"/>
<dbReference type="GO" id="GO:0005680">
    <property type="term" value="C:anaphase-promoting complex"/>
    <property type="evidence" value="ECO:0007669"/>
    <property type="project" value="InterPro"/>
</dbReference>
<evidence type="ECO:0000256" key="4">
    <source>
        <dbReference type="ARBA" id="ARBA00022776"/>
    </source>
</evidence>
<feature type="compositionally biased region" description="Low complexity" evidence="6">
    <location>
        <begin position="114"/>
        <end position="123"/>
    </location>
</feature>
<reference evidence="10" key="2">
    <citation type="submission" date="2021-10" db="EMBL/GenBank/DDBJ databases">
        <title>Phylogenomics reveals ancestral predisposition of the termite-cultivated fungus Termitomyces towards a domesticated lifestyle.</title>
        <authorList>
            <person name="Auxier B."/>
            <person name="Grum-Grzhimaylo A."/>
            <person name="Cardenas M.E."/>
            <person name="Lodge J.D."/>
            <person name="Laessoe T."/>
            <person name="Pedersen O."/>
            <person name="Smith M.E."/>
            <person name="Kuyper T.W."/>
            <person name="Franco-Molano E.A."/>
            <person name="Baroni T.J."/>
            <person name="Aanen D.K."/>
        </authorList>
    </citation>
    <scope>NUCLEOTIDE SEQUENCE</scope>
    <source>
        <strain evidence="10">D49</strain>
    </source>
</reference>
<dbReference type="InterPro" id="IPR041221">
    <property type="entry name" value="APC1_C"/>
</dbReference>
<evidence type="ECO:0000313" key="11">
    <source>
        <dbReference type="Proteomes" id="UP000717328"/>
    </source>
</evidence>
<evidence type="ECO:0000259" key="9">
    <source>
        <dbReference type="Pfam" id="PF21282"/>
    </source>
</evidence>
<feature type="domain" description="Anaphase-promoting complex subunit 1 beta-sandwich" evidence="9">
    <location>
        <begin position="1578"/>
        <end position="1660"/>
    </location>
</feature>
<keyword evidence="2" id="KW-0132">Cell division</keyword>
<feature type="region of interest" description="Disordered" evidence="6">
    <location>
        <begin position="114"/>
        <end position="144"/>
    </location>
</feature>
<evidence type="ECO:0000259" key="7">
    <source>
        <dbReference type="Pfam" id="PF12859"/>
    </source>
</evidence>